<dbReference type="InterPro" id="IPR043429">
    <property type="entry name" value="ArtM/GltK/GlnP/TcyL/YhdX-like"/>
</dbReference>
<organism evidence="12 13">
    <name type="scientific">Slackia equolifaciens</name>
    <dbReference type="NCBI Taxonomy" id="498718"/>
    <lineage>
        <taxon>Bacteria</taxon>
        <taxon>Bacillati</taxon>
        <taxon>Actinomycetota</taxon>
        <taxon>Coriobacteriia</taxon>
        <taxon>Eggerthellales</taxon>
        <taxon>Eggerthellaceae</taxon>
        <taxon>Slackia</taxon>
    </lineage>
</organism>
<dbReference type="OrthoDB" id="3181282at2"/>
<name>A0A3N0AVV4_9ACTN</name>
<dbReference type="GO" id="GO:0015276">
    <property type="term" value="F:ligand-gated monoatomic ion channel activity"/>
    <property type="evidence" value="ECO:0007669"/>
    <property type="project" value="InterPro"/>
</dbReference>
<dbReference type="PANTHER" id="PTHR30614">
    <property type="entry name" value="MEMBRANE COMPONENT OF AMINO ACID ABC TRANSPORTER"/>
    <property type="match status" value="1"/>
</dbReference>
<dbReference type="Gene3D" id="3.40.190.10">
    <property type="entry name" value="Periplasmic binding protein-like II"/>
    <property type="match status" value="2"/>
</dbReference>
<keyword evidence="8 9" id="KW-0472">Membrane</keyword>
<dbReference type="Gene3D" id="1.10.3720.10">
    <property type="entry name" value="MetI-like"/>
    <property type="match status" value="1"/>
</dbReference>
<reference evidence="13" key="1">
    <citation type="submission" date="2018-05" db="EMBL/GenBank/DDBJ databases">
        <title>Genome Sequencing of selected type strains of the family Eggerthellaceae.</title>
        <authorList>
            <person name="Danylec N."/>
            <person name="Stoll D.A."/>
            <person name="Doetsch A."/>
            <person name="Huch M."/>
        </authorList>
    </citation>
    <scope>NUCLEOTIDE SEQUENCE [LARGE SCALE GENOMIC DNA]</scope>
    <source>
        <strain evidence="13">DSM 24851</strain>
    </source>
</reference>
<dbReference type="PANTHER" id="PTHR30614:SF20">
    <property type="entry name" value="GLUTAMINE TRANSPORT SYSTEM PERMEASE PROTEIN GLNP"/>
    <property type="match status" value="1"/>
</dbReference>
<sequence>MRKASVRTSLFILLAASAVLVAFSLIGCSFSGSGDSPESGSSQDSVDYTLIEEGKLTVASDLATPPFEYADDSGEPQGFTVELMGMIAERLGLELNYLPAQKFDGIIPSVKQGVKTDVGACNITITDERKQEVDFTDPYMDSNQGVAVAKDSGHEQASDLNQAGVKVAVQSGTTSEEWALENLPQAQTVNFDDWTAAFTAVMSGQCQAVVCDLPVEQWMVSNSFTDMEIIEEISTGEQFGIAVSKDNPGLTQAINEALADIRAEGIYDELYEKWFGAAPSESAGATADESASGDEGSDAAASNTDASDAGESADTATQSSTEAQGVLSSVTATARSNEDGGSAVLGGIATRLAWGCITGTDEGDVSQITLQLPDGGSFEDTSVEATIVSDLDRTQVQAQARVSNSSLVIDFDQPIPAGSELSIEVEGVLFPSTAGAYTVGGAYTTSDGTQHDLPESPTIAVSESTWVQDAVSWLDNQAWVDAWNSNPFLGMFFKPQYVVTSIASLFQGWGTALLVTVIGFPLAIPVGLLFAFLKMSRNRILRAVGVTYINLLRGIPLFLQIYIAFFGMPMLGFNLPNLPLGIAVMAVNTSAYLAEIFRAGIESIPKGQMEAASSLGMNKIQAMGLVIIPQTVRRVMPTMTSEFVMLYKDTSLLSSVGVMELMMFSKNLTATTGNITPYICAALYYLVVTIPLIHVVTKAEKKMASEEGGRQ</sequence>
<dbReference type="GO" id="GO:0006865">
    <property type="term" value="P:amino acid transport"/>
    <property type="evidence" value="ECO:0007669"/>
    <property type="project" value="UniProtKB-KW"/>
</dbReference>
<dbReference type="SUPFAM" id="SSF53850">
    <property type="entry name" value="Periplasmic binding protein-like II"/>
    <property type="match status" value="1"/>
</dbReference>
<dbReference type="InterPro" id="IPR035906">
    <property type="entry name" value="MetI-like_sf"/>
</dbReference>
<dbReference type="CDD" id="cd13624">
    <property type="entry name" value="PBP2_Arg_Lys_His"/>
    <property type="match status" value="1"/>
</dbReference>
<keyword evidence="4" id="KW-1003">Cell membrane</keyword>
<comment type="subcellular location">
    <subcellularLocation>
        <location evidence="1 9">Cell membrane</location>
        <topology evidence="1 9">Multi-pass membrane protein</topology>
    </subcellularLocation>
</comment>
<dbReference type="SMART" id="SM00062">
    <property type="entry name" value="PBPb"/>
    <property type="match status" value="1"/>
</dbReference>
<feature type="region of interest" description="Disordered" evidence="10">
    <location>
        <begin position="282"/>
        <end position="340"/>
    </location>
</feature>
<dbReference type="InterPro" id="IPR001320">
    <property type="entry name" value="Iontro_rcpt_C"/>
</dbReference>
<evidence type="ECO:0000256" key="6">
    <source>
        <dbReference type="ARBA" id="ARBA00022970"/>
    </source>
</evidence>
<dbReference type="EMBL" id="QIBX01000015">
    <property type="protein sequence ID" value="RNL38818.1"/>
    <property type="molecule type" value="Genomic_DNA"/>
</dbReference>
<dbReference type="SMART" id="SM00079">
    <property type="entry name" value="PBPe"/>
    <property type="match status" value="1"/>
</dbReference>
<feature type="compositionally biased region" description="Polar residues" evidence="10">
    <location>
        <begin position="314"/>
        <end position="335"/>
    </location>
</feature>
<dbReference type="InterPro" id="IPR001638">
    <property type="entry name" value="Solute-binding_3/MltF_N"/>
</dbReference>
<feature type="transmembrane region" description="Helical" evidence="9">
    <location>
        <begin position="545"/>
        <end position="566"/>
    </location>
</feature>
<dbReference type="Pfam" id="PF00528">
    <property type="entry name" value="BPD_transp_1"/>
    <property type="match status" value="1"/>
</dbReference>
<evidence type="ECO:0000313" key="12">
    <source>
        <dbReference type="EMBL" id="RNL38818.1"/>
    </source>
</evidence>
<comment type="similarity">
    <text evidence="2">Belongs to the binding-protein-dependent transport system permease family. HisMQ subfamily.</text>
</comment>
<keyword evidence="13" id="KW-1185">Reference proteome</keyword>
<dbReference type="InterPro" id="IPR021256">
    <property type="entry name" value="DUF2808"/>
</dbReference>
<dbReference type="RefSeq" id="WP_123209257.1">
    <property type="nucleotide sequence ID" value="NZ_JBHTHO010000012.1"/>
</dbReference>
<feature type="transmembrane region" description="Helical" evidence="9">
    <location>
        <begin position="509"/>
        <end position="533"/>
    </location>
</feature>
<evidence type="ECO:0000256" key="7">
    <source>
        <dbReference type="ARBA" id="ARBA00022989"/>
    </source>
</evidence>
<dbReference type="Pfam" id="PF00497">
    <property type="entry name" value="SBP_bac_3"/>
    <property type="match status" value="1"/>
</dbReference>
<comment type="caution">
    <text evidence="12">The sequence shown here is derived from an EMBL/GenBank/DDBJ whole genome shotgun (WGS) entry which is preliminary data.</text>
</comment>
<accession>A0A3N0AVV4</accession>
<keyword evidence="6" id="KW-0029">Amino-acid transport</keyword>
<keyword evidence="5 9" id="KW-0812">Transmembrane</keyword>
<dbReference type="Proteomes" id="UP000269591">
    <property type="component" value="Unassembled WGS sequence"/>
</dbReference>
<evidence type="ECO:0000259" key="11">
    <source>
        <dbReference type="PROSITE" id="PS50928"/>
    </source>
</evidence>
<evidence type="ECO:0000256" key="1">
    <source>
        <dbReference type="ARBA" id="ARBA00004651"/>
    </source>
</evidence>
<dbReference type="InterPro" id="IPR000515">
    <property type="entry name" value="MetI-like"/>
</dbReference>
<proteinExistence type="inferred from homology"/>
<evidence type="ECO:0000256" key="8">
    <source>
        <dbReference type="ARBA" id="ARBA00023136"/>
    </source>
</evidence>
<gene>
    <name evidence="12" type="ORF">DMP06_08220</name>
</gene>
<feature type="transmembrane region" description="Helical" evidence="9">
    <location>
        <begin position="675"/>
        <end position="696"/>
    </location>
</feature>
<feature type="transmembrane region" description="Helical" evidence="9">
    <location>
        <begin position="578"/>
        <end position="597"/>
    </location>
</feature>
<protein>
    <submittedName>
        <fullName evidence="12">Amino acid ABC transporter permease</fullName>
    </submittedName>
</protein>
<dbReference type="InterPro" id="IPR010065">
    <property type="entry name" value="AA_ABC_transptr_permease_3TM"/>
</dbReference>
<dbReference type="NCBIfam" id="TIGR01726">
    <property type="entry name" value="HEQRo_perm_3TM"/>
    <property type="match status" value="1"/>
</dbReference>
<evidence type="ECO:0000313" key="13">
    <source>
        <dbReference type="Proteomes" id="UP000269591"/>
    </source>
</evidence>
<feature type="domain" description="ABC transmembrane type-1" evidence="11">
    <location>
        <begin position="509"/>
        <end position="696"/>
    </location>
</feature>
<dbReference type="Pfam" id="PF10989">
    <property type="entry name" value="DUF2808"/>
    <property type="match status" value="1"/>
</dbReference>
<evidence type="ECO:0000256" key="10">
    <source>
        <dbReference type="SAM" id="MobiDB-lite"/>
    </source>
</evidence>
<dbReference type="PROSITE" id="PS50928">
    <property type="entry name" value="ABC_TM1"/>
    <property type="match status" value="1"/>
</dbReference>
<evidence type="ECO:0000256" key="2">
    <source>
        <dbReference type="ARBA" id="ARBA00010072"/>
    </source>
</evidence>
<dbReference type="AlphaFoldDB" id="A0A3N0AVV4"/>
<dbReference type="CDD" id="cd06261">
    <property type="entry name" value="TM_PBP2"/>
    <property type="match status" value="1"/>
</dbReference>
<keyword evidence="7 9" id="KW-1133">Transmembrane helix</keyword>
<evidence type="ECO:0000256" key="9">
    <source>
        <dbReference type="RuleBase" id="RU363032"/>
    </source>
</evidence>
<evidence type="ECO:0000256" key="5">
    <source>
        <dbReference type="ARBA" id="ARBA00022692"/>
    </source>
</evidence>
<keyword evidence="3 9" id="KW-0813">Transport</keyword>
<dbReference type="SUPFAM" id="SSF161098">
    <property type="entry name" value="MetI-like"/>
    <property type="match status" value="1"/>
</dbReference>
<feature type="transmembrane region" description="Helical" evidence="9">
    <location>
        <begin position="643"/>
        <end position="663"/>
    </location>
</feature>
<feature type="compositionally biased region" description="Low complexity" evidence="10">
    <location>
        <begin position="298"/>
        <end position="309"/>
    </location>
</feature>
<evidence type="ECO:0000256" key="4">
    <source>
        <dbReference type="ARBA" id="ARBA00022475"/>
    </source>
</evidence>
<dbReference type="GO" id="GO:0043190">
    <property type="term" value="C:ATP-binding cassette (ABC) transporter complex"/>
    <property type="evidence" value="ECO:0007669"/>
    <property type="project" value="InterPro"/>
</dbReference>
<dbReference type="PROSITE" id="PS51257">
    <property type="entry name" value="PROKAR_LIPOPROTEIN"/>
    <property type="match status" value="1"/>
</dbReference>
<evidence type="ECO:0000256" key="3">
    <source>
        <dbReference type="ARBA" id="ARBA00022448"/>
    </source>
</evidence>